<dbReference type="Pfam" id="PF00881">
    <property type="entry name" value="Nitroreductase"/>
    <property type="match status" value="1"/>
</dbReference>
<dbReference type="RefSeq" id="WP_068163005.1">
    <property type="nucleotide sequence ID" value="NZ_JXJX01000008.1"/>
</dbReference>
<dbReference type="InterPro" id="IPR029479">
    <property type="entry name" value="Nitroreductase"/>
</dbReference>
<evidence type="ECO:0000256" key="4">
    <source>
        <dbReference type="ARBA" id="ARBA00023002"/>
    </source>
</evidence>
<feature type="domain" description="Nitroreductase" evidence="5">
    <location>
        <begin position="10"/>
        <end position="165"/>
    </location>
</feature>
<dbReference type="InterPro" id="IPR016446">
    <property type="entry name" value="Flavin_OxRdtase_Frp"/>
</dbReference>
<evidence type="ECO:0000259" key="5">
    <source>
        <dbReference type="Pfam" id="PF00881"/>
    </source>
</evidence>
<dbReference type="STRING" id="1348632.GCA_001591745_01195"/>
<dbReference type="OrthoDB" id="9775805at2"/>
<dbReference type="AlphaFoldDB" id="A0A2A5RZ38"/>
<protein>
    <submittedName>
        <fullName evidence="6">Nitroreductase family protein</fullName>
    </submittedName>
</protein>
<dbReference type="GO" id="GO:0016491">
    <property type="term" value="F:oxidoreductase activity"/>
    <property type="evidence" value="ECO:0007669"/>
    <property type="project" value="UniProtKB-KW"/>
</dbReference>
<evidence type="ECO:0000256" key="2">
    <source>
        <dbReference type="ARBA" id="ARBA00022630"/>
    </source>
</evidence>
<comment type="similarity">
    <text evidence="1">Belongs to the flavin oxidoreductase frp family.</text>
</comment>
<reference evidence="6 7" key="1">
    <citation type="submission" date="2014-12" db="EMBL/GenBank/DDBJ databases">
        <title>Draft genome sequences of 10 type strains of Lactococcus.</title>
        <authorList>
            <person name="Sun Z."/>
            <person name="Zhong Z."/>
            <person name="Liu W."/>
            <person name="Zhang W."/>
            <person name="Zhang H."/>
        </authorList>
    </citation>
    <scope>NUCLEOTIDE SEQUENCE [LARGE SCALE GENOMIC DNA]</scope>
    <source>
        <strain evidence="6 7">DSM 20686</strain>
    </source>
</reference>
<comment type="caution">
    <text evidence="6">The sequence shown here is derived from an EMBL/GenBank/DDBJ whole genome shotgun (WGS) entry which is preliminary data.</text>
</comment>
<dbReference type="EMBL" id="JXJX01000008">
    <property type="protein sequence ID" value="PCS06464.1"/>
    <property type="molecule type" value="Genomic_DNA"/>
</dbReference>
<proteinExistence type="inferred from homology"/>
<dbReference type="PANTHER" id="PTHR43425:SF2">
    <property type="entry name" value="OXYGEN-INSENSITIVE NADPH NITROREDUCTASE"/>
    <property type="match status" value="1"/>
</dbReference>
<keyword evidence="3" id="KW-0288">FMN</keyword>
<keyword evidence="7" id="KW-1185">Reference proteome</keyword>
<dbReference type="InterPro" id="IPR000415">
    <property type="entry name" value="Nitroreductase-like"/>
</dbReference>
<dbReference type="PANTHER" id="PTHR43425">
    <property type="entry name" value="OXYGEN-INSENSITIVE NADPH NITROREDUCTASE"/>
    <property type="match status" value="1"/>
</dbReference>
<dbReference type="SUPFAM" id="SSF55469">
    <property type="entry name" value="FMN-dependent nitroreductase-like"/>
    <property type="match status" value="1"/>
</dbReference>
<evidence type="ECO:0000256" key="3">
    <source>
        <dbReference type="ARBA" id="ARBA00022643"/>
    </source>
</evidence>
<dbReference type="Gene3D" id="3.40.109.10">
    <property type="entry name" value="NADH Oxidase"/>
    <property type="match status" value="1"/>
</dbReference>
<accession>A0A2A5RZ38</accession>
<keyword evidence="4" id="KW-0560">Oxidoreductase</keyword>
<dbReference type="Proteomes" id="UP000242246">
    <property type="component" value="Unassembled WGS sequence"/>
</dbReference>
<evidence type="ECO:0000313" key="7">
    <source>
        <dbReference type="Proteomes" id="UP000242246"/>
    </source>
</evidence>
<evidence type="ECO:0000256" key="1">
    <source>
        <dbReference type="ARBA" id="ARBA00008366"/>
    </source>
</evidence>
<sequence length="244" mass="26809">MMNETINVIQNHATVRGFDGEYTLSQEALSAIISSAKQAPSWENGQAYSILVFTGKEKEKLANLVEKHDNQVNNVNTIRQSSVFLLFNINLSLYGIDADLGGEIEPLLIGAVDASLALENAAITAESMGLGTCVIGSIRRLSEEIVTTYAYPKYSFPLVGMAIGKATKEKFVKPRLSDINVIYAGQSMDFTDLTPVKVYAAKLKNFSIQAGYTSSDWLDRFLNYYNKGKYPKGTKAVLQKQGLL</sequence>
<evidence type="ECO:0000313" key="6">
    <source>
        <dbReference type="EMBL" id="PCS06464.1"/>
    </source>
</evidence>
<organism evidence="6 7">
    <name type="scientific">Pseudolactococcus plantarum</name>
    <dbReference type="NCBI Taxonomy" id="1365"/>
    <lineage>
        <taxon>Bacteria</taxon>
        <taxon>Bacillati</taxon>
        <taxon>Bacillota</taxon>
        <taxon>Bacilli</taxon>
        <taxon>Lactobacillales</taxon>
        <taxon>Streptococcaceae</taxon>
        <taxon>Pseudolactococcus</taxon>
    </lineage>
</organism>
<name>A0A2A5RZ38_9LACT</name>
<gene>
    <name evidence="6" type="ORF">RU87_GL001673</name>
</gene>
<keyword evidence="2" id="KW-0285">Flavoprotein</keyword>